<proteinExistence type="inferred from homology"/>
<organism evidence="14">
    <name type="scientific">Spirodela intermedia</name>
    <name type="common">Intermediate duckweed</name>
    <dbReference type="NCBI Taxonomy" id="51605"/>
    <lineage>
        <taxon>Eukaryota</taxon>
        <taxon>Viridiplantae</taxon>
        <taxon>Streptophyta</taxon>
        <taxon>Embryophyta</taxon>
        <taxon>Tracheophyta</taxon>
        <taxon>Spermatophyta</taxon>
        <taxon>Magnoliopsida</taxon>
        <taxon>Liliopsida</taxon>
        <taxon>Araceae</taxon>
        <taxon>Lemnoideae</taxon>
        <taxon>Spirodela</taxon>
    </lineage>
</organism>
<dbReference type="GO" id="GO:0046872">
    <property type="term" value="F:metal ion binding"/>
    <property type="evidence" value="ECO:0007669"/>
    <property type="project" value="UniProtKB-KW"/>
</dbReference>
<keyword evidence="15" id="KW-1185">Reference proteome</keyword>
<evidence type="ECO:0000256" key="5">
    <source>
        <dbReference type="ARBA" id="ARBA00022516"/>
    </source>
</evidence>
<keyword evidence="9" id="KW-0862">Zinc</keyword>
<dbReference type="GO" id="GO:0103117">
    <property type="term" value="F:UDP-3-O-acyl-N-acetylglucosamine deacetylase activity"/>
    <property type="evidence" value="ECO:0007669"/>
    <property type="project" value="UniProtKB-EC"/>
</dbReference>
<evidence type="ECO:0000256" key="10">
    <source>
        <dbReference type="ARBA" id="ARBA00023098"/>
    </source>
</evidence>
<evidence type="ECO:0000256" key="12">
    <source>
        <dbReference type="ARBA" id="ARBA00024987"/>
    </source>
</evidence>
<dbReference type="InterPro" id="IPR004463">
    <property type="entry name" value="UDP-acyl_GlcNac_deAcase"/>
</dbReference>
<evidence type="ECO:0000256" key="3">
    <source>
        <dbReference type="ARBA" id="ARBA00006170"/>
    </source>
</evidence>
<sequence length="446" mass="49055">MFLRGVMARRSWPASVRTFRALASSPVSWEMTGKPQQTLASIVERSGTGLHSGVSATVRLLPAKAGEGRYFALAGDWVTIPATIDHVGICYNWYCEHLLSALEGSGVDNVRVEVEGGNEVPILDGSSREWVEAIEEAGLCSAKDNSGIEIAKLAPVVHEPLYVWRDDSFVAAFPNPKIQMTYGINFSQASAIGCQWLSFFPTDQHIYSQEIAPARTFCILEEVGSLRDVGLIQGDQLTMPYSSAGWINPPLRFQDEPCRHKVLDLIGDLSLLSENGNQGLPIAHLLAYKAGHALHARFTSHLKDLLIRHERTANQSTCSYPGAEWHPSRPHFSAEGGRKTGRISRQNGAVSPVRIDPSRALSGRQGKISQGSLRVLDPGKPRPPICSAEEPQSSAEKERSVIQRERERGMSLCSSRYQQARRFRSAKNQPASLPHPSFAQIMCANH</sequence>
<comment type="function">
    <text evidence="12">Involved in the biosynthesis of lipid A, a phosphorylated glycolipid that in bacteria anchors the lipopolysaccharide to the outer membrane of the cell. Lipid A-like molecules in plants may serve as structural components of the outer membranes of mitochondria and/or chloroplasts, or may be involved in signal transduction or plant defense responses.</text>
</comment>
<dbReference type="AlphaFoldDB" id="A0A7I8ILE3"/>
<dbReference type="PANTHER" id="PTHR33694:SF1">
    <property type="entry name" value="UDP-3-O-ACYL-N-ACETYLGLUCOSAMINE DEACETYLASE 1, MITOCHONDRIAL-RELATED"/>
    <property type="match status" value="1"/>
</dbReference>
<comment type="pathway">
    <text evidence="2">Glycolipid biosynthesis; lipid IV(A) biosynthesis; lipid IV(A) from (3R)-3-hydroxytetradecanoyl-[acyl-carrier-protein] and UDP-N-acetyl-alpha-D-glucosamine: step 2/6.</text>
</comment>
<dbReference type="EMBL" id="CACRZD030000004">
    <property type="protein sequence ID" value="CAA6658632.1"/>
    <property type="molecule type" value="Genomic_DNA"/>
</dbReference>
<evidence type="ECO:0000256" key="11">
    <source>
        <dbReference type="ARBA" id="ARBA00024535"/>
    </source>
</evidence>
<reference evidence="14 15" key="1">
    <citation type="submission" date="2019-12" db="EMBL/GenBank/DDBJ databases">
        <authorList>
            <person name="Scholz U."/>
            <person name="Mascher M."/>
            <person name="Fiebig A."/>
        </authorList>
    </citation>
    <scope>NUCLEOTIDE SEQUENCE</scope>
</reference>
<evidence type="ECO:0000313" key="15">
    <source>
        <dbReference type="Proteomes" id="UP001189122"/>
    </source>
</evidence>
<dbReference type="InterPro" id="IPR011334">
    <property type="entry name" value="UDP-acyl_GlcNac_deAcase_C"/>
</dbReference>
<evidence type="ECO:0000256" key="1">
    <source>
        <dbReference type="ARBA" id="ARBA00001947"/>
    </source>
</evidence>
<accession>A0A7I8ILE3</accession>
<evidence type="ECO:0000256" key="2">
    <source>
        <dbReference type="ARBA" id="ARBA00005002"/>
    </source>
</evidence>
<keyword evidence="6" id="KW-0441">Lipid A biosynthesis</keyword>
<dbReference type="GO" id="GO:0009245">
    <property type="term" value="P:lipid A biosynthetic process"/>
    <property type="evidence" value="ECO:0007669"/>
    <property type="project" value="UniProtKB-KW"/>
</dbReference>
<dbReference type="Proteomes" id="UP001189122">
    <property type="component" value="Unassembled WGS sequence"/>
</dbReference>
<dbReference type="GO" id="GO:0016020">
    <property type="term" value="C:membrane"/>
    <property type="evidence" value="ECO:0007669"/>
    <property type="project" value="GOC"/>
</dbReference>
<comment type="similarity">
    <text evidence="3">Belongs to the LpxC family.</text>
</comment>
<evidence type="ECO:0000256" key="7">
    <source>
        <dbReference type="ARBA" id="ARBA00022723"/>
    </source>
</evidence>
<dbReference type="Gene3D" id="3.30.1700.10">
    <property type="entry name" value="lpxc deacetylase, domain 2"/>
    <property type="match status" value="1"/>
</dbReference>
<name>A0A7I8ILE3_SPIIN</name>
<dbReference type="Pfam" id="PF03331">
    <property type="entry name" value="LpxC"/>
    <property type="match status" value="1"/>
</dbReference>
<evidence type="ECO:0000256" key="6">
    <source>
        <dbReference type="ARBA" id="ARBA00022556"/>
    </source>
</evidence>
<dbReference type="InterPro" id="IPR020568">
    <property type="entry name" value="Ribosomal_Su5_D2-typ_SF"/>
</dbReference>
<comment type="cofactor">
    <cofactor evidence="1">
        <name>Zn(2+)</name>
        <dbReference type="ChEBI" id="CHEBI:29105"/>
    </cofactor>
</comment>
<feature type="region of interest" description="Disordered" evidence="13">
    <location>
        <begin position="319"/>
        <end position="399"/>
    </location>
</feature>
<dbReference type="InterPro" id="IPR015870">
    <property type="entry name" value="UDP-acyl_N-AcGlcN_deAcase_N"/>
</dbReference>
<comment type="catalytic activity">
    <reaction evidence="11">
        <text>a UDP-3-O-[(3R)-3-hydroxyacyl]-N-acetyl-alpha-D-glucosamine + H2O = a UDP-3-O-[(3R)-3-hydroxyacyl]-alpha-D-glucosamine + acetate</text>
        <dbReference type="Rhea" id="RHEA:67816"/>
        <dbReference type="ChEBI" id="CHEBI:15377"/>
        <dbReference type="ChEBI" id="CHEBI:30089"/>
        <dbReference type="ChEBI" id="CHEBI:137740"/>
        <dbReference type="ChEBI" id="CHEBI:173225"/>
        <dbReference type="EC" id="3.5.1.108"/>
    </reaction>
</comment>
<dbReference type="PANTHER" id="PTHR33694">
    <property type="entry name" value="UDP-3-O-ACYL-N-ACETYLGLUCOSAMINE DEACETYLASE 1, MITOCHONDRIAL-RELATED"/>
    <property type="match status" value="1"/>
</dbReference>
<keyword evidence="5" id="KW-0444">Lipid biosynthesis</keyword>
<gene>
    <name evidence="14" type="ORF">SI7747_04005076</name>
</gene>
<dbReference type="Gene3D" id="3.30.230.20">
    <property type="entry name" value="lpxc deacetylase, domain 1"/>
    <property type="match status" value="1"/>
</dbReference>
<dbReference type="UniPathway" id="UPA00359">
    <property type="reaction ID" value="UER00478"/>
</dbReference>
<keyword evidence="8" id="KW-0378">Hydrolase</keyword>
<evidence type="ECO:0000256" key="9">
    <source>
        <dbReference type="ARBA" id="ARBA00022833"/>
    </source>
</evidence>
<keyword evidence="10" id="KW-0443">Lipid metabolism</keyword>
<protein>
    <recommendedName>
        <fullName evidence="4">UDP-3-O-acyl-N-acetylglucosamine deacetylase</fullName>
        <ecNumber evidence="4">3.5.1.108</ecNumber>
    </recommendedName>
</protein>
<dbReference type="GO" id="GO:0005739">
    <property type="term" value="C:mitochondrion"/>
    <property type="evidence" value="ECO:0007669"/>
    <property type="project" value="UniProtKB-ARBA"/>
</dbReference>
<dbReference type="EMBL" id="LR743591">
    <property type="protein sequence ID" value="CAA2618909.1"/>
    <property type="molecule type" value="Genomic_DNA"/>
</dbReference>
<dbReference type="GO" id="GO:2001289">
    <property type="term" value="P:lipid X metabolic process"/>
    <property type="evidence" value="ECO:0007669"/>
    <property type="project" value="UniProtKB-ARBA"/>
</dbReference>
<evidence type="ECO:0000256" key="13">
    <source>
        <dbReference type="SAM" id="MobiDB-lite"/>
    </source>
</evidence>
<evidence type="ECO:0000313" key="14">
    <source>
        <dbReference type="EMBL" id="CAA2618909.1"/>
    </source>
</evidence>
<evidence type="ECO:0000256" key="8">
    <source>
        <dbReference type="ARBA" id="ARBA00022801"/>
    </source>
</evidence>
<evidence type="ECO:0000256" key="4">
    <source>
        <dbReference type="ARBA" id="ARBA00012745"/>
    </source>
</evidence>
<dbReference type="EC" id="3.5.1.108" evidence="4"/>
<keyword evidence="7" id="KW-0479">Metal-binding</keyword>
<dbReference type="SUPFAM" id="SSF54211">
    <property type="entry name" value="Ribosomal protein S5 domain 2-like"/>
    <property type="match status" value="2"/>
</dbReference>